<dbReference type="InterPro" id="IPR014729">
    <property type="entry name" value="Rossmann-like_a/b/a_fold"/>
</dbReference>
<reference evidence="3" key="1">
    <citation type="submission" date="2017-11" db="EMBL/GenBank/DDBJ databases">
        <title>Phenotypic and genomic properties of facultatively anaerobic sulfur-reducing natronoarchaea from hypersaline soda lakes.</title>
        <authorList>
            <person name="Sorokin D.Y."/>
            <person name="Kublanov I.V."/>
            <person name="Roman P."/>
            <person name="Sinninghe Damste J.S."/>
            <person name="Golyshin P.N."/>
            <person name="Rojo D."/>
            <person name="Ciordia S."/>
            <person name="Mena M.D.C."/>
            <person name="Ferrer M."/>
            <person name="Messina E."/>
            <person name="Smedile F."/>
            <person name="La Spada G."/>
            <person name="La Cono V."/>
            <person name="Yakimov M.M."/>
        </authorList>
    </citation>
    <scope>NUCLEOTIDE SEQUENCE [LARGE SCALE GENOMIC DNA]</scope>
    <source>
        <strain evidence="3">AArc-Sl</strain>
    </source>
</reference>
<evidence type="ECO:0000259" key="1">
    <source>
        <dbReference type="Pfam" id="PF00582"/>
    </source>
</evidence>
<dbReference type="InterPro" id="IPR006016">
    <property type="entry name" value="UspA"/>
</dbReference>
<dbReference type="RefSeq" id="WP_119815350.1">
    <property type="nucleotide sequence ID" value="NZ_CP025066.1"/>
</dbReference>
<dbReference type="Pfam" id="PF00582">
    <property type="entry name" value="Usp"/>
    <property type="match status" value="1"/>
</dbReference>
<dbReference type="OrthoDB" id="213488at2157"/>
<protein>
    <submittedName>
        <fullName evidence="2">Universal stress protein UspA</fullName>
    </submittedName>
</protein>
<dbReference type="GeneID" id="37877136"/>
<evidence type="ECO:0000313" key="3">
    <source>
        <dbReference type="Proteomes" id="UP000263012"/>
    </source>
</evidence>
<feature type="domain" description="UspA" evidence="1">
    <location>
        <begin position="2"/>
        <end position="123"/>
    </location>
</feature>
<dbReference type="Gene3D" id="3.40.50.620">
    <property type="entry name" value="HUPs"/>
    <property type="match status" value="1"/>
</dbReference>
<evidence type="ECO:0000313" key="2">
    <source>
        <dbReference type="EMBL" id="AUX08437.1"/>
    </source>
</evidence>
<organism evidence="2 3">
    <name type="scientific">Halalkaliarchaeum desulfuricum</name>
    <dbReference type="NCBI Taxonomy" id="2055893"/>
    <lineage>
        <taxon>Archaea</taxon>
        <taxon>Methanobacteriati</taxon>
        <taxon>Methanobacteriota</taxon>
        <taxon>Stenosarchaea group</taxon>
        <taxon>Halobacteria</taxon>
        <taxon>Halobacteriales</taxon>
        <taxon>Haloferacaceae</taxon>
        <taxon>Halalkaliarchaeum</taxon>
    </lineage>
</organism>
<keyword evidence="3" id="KW-1185">Reference proteome</keyword>
<proteinExistence type="predicted"/>
<dbReference type="AlphaFoldDB" id="A0A343TH65"/>
<sequence>MRILLGLGTGDDSIHTLERIARRATAAGDEVSIVVGGPGPVTSIEELEERVRAELSGLDVDAEIRTLGADEDLGGYLVETAEREGFDRIVLEGGARSPMGKIQLSSTAEFVLLNATTSVTLVR</sequence>
<name>A0A343TH65_9EURY</name>
<dbReference type="Proteomes" id="UP000263012">
    <property type="component" value="Chromosome"/>
</dbReference>
<dbReference type="SUPFAM" id="SSF52402">
    <property type="entry name" value="Adenine nucleotide alpha hydrolases-like"/>
    <property type="match status" value="1"/>
</dbReference>
<gene>
    <name evidence="2" type="primary">uspA6</name>
    <name evidence="2" type="ORF">AArcSl_0792</name>
</gene>
<dbReference type="EMBL" id="CP025066">
    <property type="protein sequence ID" value="AUX08437.1"/>
    <property type="molecule type" value="Genomic_DNA"/>
</dbReference>
<dbReference type="KEGG" id="hdf:AArcSl_0792"/>
<accession>A0A343TH65</accession>